<feature type="domain" description="ABC transporter" evidence="10">
    <location>
        <begin position="1127"/>
        <end position="1365"/>
    </location>
</feature>
<proteinExistence type="inferred from homology"/>
<comment type="caution">
    <text evidence="12">The sequence shown here is derived from an EMBL/GenBank/DDBJ whole genome shotgun (WGS) entry which is preliminary data.</text>
</comment>
<sequence length="1369" mass="150920">MEYYHSYDHEEEPEYQEDDFSYDFSYLAIAGPRQSRTIVERKKSNALERKKSLARQKSKRERKQRPVPQTITEDAGEQTNLDVGEDEAPELAHLPENERRILAEQTQVPDKIVKYTQLYRYATRRERLIIVISCLCCIAGGAALPLMNVVFGRVAGQFQQFFQGTITKDKFLANLSHNTLYFVYLAAGEFVTIYIGTAGFLYIGNAITNTIRIQYLKALFRQNIAFFDSLGSGEITTRITTDTNLIQDAISEKASQALTAFSTFITVFVVGFFFFWKLTLICASVIVAIVLTMGGGSVFLGKFNQQSLAMYAIGNSVAEEVFSSIRVCVAFSLQRKLGDDYAKQLKKAFIFGYKAKTLQGFLIGSVFCFTYLSYGLAFWMGSRFLVSGETTLANILTIIMSIIIGSMTLGMVALNTQSFGSGVAAAAQIYNTIDRNSPLDYSSTDGLRLDHFEGTVTLDHIKHIYPSRPDVVVSEDLSIRCPAGTTTALVGPSGSGKSTIIGLLLRFYNPVRGNVYLDGHDIKDLNLNWLRQNIALVQQEPVLFAGTILENISYGLVGSPFEFEDAKTQEQRVINAAKMANAHDFIMQLPENYYTHIGERGLLLSGGQKQRIAIARAVIKDPKILLLDEATSALDSQSEAVVQQALDNASRGRTTIVIAHRLSTIRHADNILVMRAGSIVEQGNHEQLLDLMGVYASLVKAQSLGDTGSHDVERSPDSPMLSEDDDYCTCDHDHDDDYSDTLAGGSNVHLPLQPHGEKMTRSMSRAAKRAEEAIPETAQKKYSIWTSMKYVASFNKKEKLWMILGITIGAIPGLAQPIQGVLFSKAIDALSQPLREKAEIRSDTNFYCLLYIGLGFLQLFTLFFSNWALAWCSENLISRARDIAFRTMLAQDISFFDEKENGTGSLISFLSTQTSDLAGLSGATFVTILSAVVTLIASVAVSLAIGWKLALVCISTIPVLVGCGFFRFQLLSSFQIKAQKSYAASAGYACENVNAIRTIASLTTEKNIVQRYADQLNAHAKRGLKSNLRSTTLFAATDSAQFLCLALGFWYGGQLVANREYSLFQFFVCFSEVIFGAQAAGQVFSFAGDMSKSKTAADKLKTLTDRKVKIDSLNPTGRKLRANNGLVEFNNVYFRYPTRQTVPVLEGMNITIKPGQFAALVGGSGCGKSTMIQLMERFYDVDSGSVTIDGQDISKLNVQDYRSYIGLVSQEPALYAGSLRDNIMAGVDGRTVTEEDLVRACKEANIYDFIISLPEGFDTKVGNKAVMLSGGQKQRIAIARALIRNPKILLLDEATSALDSESEKVVQAALEVAAQDRTTIAVVHRLSSIKNADIIFVLDKGSVLEAGNHEELMARNGRYRQMVIAQSLE</sequence>
<feature type="domain" description="ABC transmembrane type-1" evidence="11">
    <location>
        <begin position="813"/>
        <end position="1092"/>
    </location>
</feature>
<dbReference type="GO" id="GO:0016887">
    <property type="term" value="F:ATP hydrolysis activity"/>
    <property type="evidence" value="ECO:0007669"/>
    <property type="project" value="InterPro"/>
</dbReference>
<feature type="transmembrane region" description="Helical" evidence="9">
    <location>
        <begin position="361"/>
        <end position="380"/>
    </location>
</feature>
<protein>
    <recommendedName>
        <fullName evidence="14">Leptomycin B resistance protein pmd1</fullName>
    </recommendedName>
</protein>
<dbReference type="GO" id="GO:0005743">
    <property type="term" value="C:mitochondrial inner membrane"/>
    <property type="evidence" value="ECO:0007669"/>
    <property type="project" value="TreeGrafter"/>
</dbReference>
<evidence type="ECO:0000256" key="7">
    <source>
        <dbReference type="ARBA" id="ARBA00023136"/>
    </source>
</evidence>
<feature type="transmembrane region" description="Helical" evidence="9">
    <location>
        <begin position="392"/>
        <end position="414"/>
    </location>
</feature>
<dbReference type="SMART" id="SM00382">
    <property type="entry name" value="AAA"/>
    <property type="match status" value="2"/>
</dbReference>
<dbReference type="PROSITE" id="PS50893">
    <property type="entry name" value="ABC_TRANSPORTER_2"/>
    <property type="match status" value="2"/>
</dbReference>
<accession>A0AA38X6I2</accession>
<feature type="compositionally biased region" description="Basic and acidic residues" evidence="8">
    <location>
        <begin position="40"/>
        <end position="51"/>
    </location>
</feature>
<feature type="transmembrane region" description="Helical" evidence="9">
    <location>
        <begin position="181"/>
        <end position="203"/>
    </location>
</feature>
<dbReference type="InterPro" id="IPR003593">
    <property type="entry name" value="AAA+_ATPase"/>
</dbReference>
<evidence type="ECO:0008006" key="14">
    <source>
        <dbReference type="Google" id="ProtNLM"/>
    </source>
</evidence>
<feature type="domain" description="ABC transmembrane type-1" evidence="11">
    <location>
        <begin position="131"/>
        <end position="421"/>
    </location>
</feature>
<dbReference type="FunFam" id="3.40.50.300:FF:000251">
    <property type="entry name" value="ABC transporter B family member 19"/>
    <property type="match status" value="1"/>
</dbReference>
<feature type="transmembrane region" description="Helical" evidence="9">
    <location>
        <begin position="281"/>
        <end position="300"/>
    </location>
</feature>
<evidence type="ECO:0000256" key="9">
    <source>
        <dbReference type="SAM" id="Phobius"/>
    </source>
</evidence>
<evidence type="ECO:0000256" key="6">
    <source>
        <dbReference type="ARBA" id="ARBA00022989"/>
    </source>
</evidence>
<evidence type="ECO:0000256" key="3">
    <source>
        <dbReference type="ARBA" id="ARBA00022692"/>
    </source>
</evidence>
<feature type="transmembrane region" description="Helical" evidence="9">
    <location>
        <begin position="949"/>
        <end position="970"/>
    </location>
</feature>
<feature type="transmembrane region" description="Helical" evidence="9">
    <location>
        <begin position="844"/>
        <end position="869"/>
    </location>
</feature>
<feature type="domain" description="ABC transporter" evidence="10">
    <location>
        <begin position="459"/>
        <end position="701"/>
    </location>
</feature>
<dbReference type="PROSITE" id="PS00211">
    <property type="entry name" value="ABC_TRANSPORTER_1"/>
    <property type="match status" value="2"/>
</dbReference>
<feature type="transmembrane region" description="Helical" evidence="9">
    <location>
        <begin position="917"/>
        <end position="943"/>
    </location>
</feature>
<dbReference type="PANTHER" id="PTHR43394:SF27">
    <property type="entry name" value="ATP-DEPENDENT TRANSLOCASE ABCB1-LIKE"/>
    <property type="match status" value="1"/>
</dbReference>
<evidence type="ECO:0000256" key="1">
    <source>
        <dbReference type="ARBA" id="ARBA00004141"/>
    </source>
</evidence>
<dbReference type="InterPro" id="IPR036640">
    <property type="entry name" value="ABC1_TM_sf"/>
</dbReference>
<keyword evidence="7 9" id="KW-0472">Membrane</keyword>
<dbReference type="PROSITE" id="PS50929">
    <property type="entry name" value="ABC_TM1F"/>
    <property type="match status" value="2"/>
</dbReference>
<dbReference type="GO" id="GO:0005524">
    <property type="term" value="F:ATP binding"/>
    <property type="evidence" value="ECO:0007669"/>
    <property type="project" value="UniProtKB-KW"/>
</dbReference>
<evidence type="ECO:0000313" key="13">
    <source>
        <dbReference type="Proteomes" id="UP001172673"/>
    </source>
</evidence>
<dbReference type="InterPro" id="IPR039421">
    <property type="entry name" value="Type_1_exporter"/>
</dbReference>
<dbReference type="InterPro" id="IPR011527">
    <property type="entry name" value="ABC1_TM_dom"/>
</dbReference>
<feature type="compositionally biased region" description="Basic residues" evidence="8">
    <location>
        <begin position="52"/>
        <end position="65"/>
    </location>
</feature>
<evidence type="ECO:0000256" key="5">
    <source>
        <dbReference type="ARBA" id="ARBA00022840"/>
    </source>
</evidence>
<feature type="compositionally biased region" description="Polar residues" evidence="8">
    <location>
        <begin position="67"/>
        <end position="80"/>
    </location>
</feature>
<dbReference type="SUPFAM" id="SSF90123">
    <property type="entry name" value="ABC transporter transmembrane region"/>
    <property type="match status" value="2"/>
</dbReference>
<organism evidence="12 13">
    <name type="scientific">Cladophialophora chaetospira</name>
    <dbReference type="NCBI Taxonomy" id="386627"/>
    <lineage>
        <taxon>Eukaryota</taxon>
        <taxon>Fungi</taxon>
        <taxon>Dikarya</taxon>
        <taxon>Ascomycota</taxon>
        <taxon>Pezizomycotina</taxon>
        <taxon>Eurotiomycetes</taxon>
        <taxon>Chaetothyriomycetidae</taxon>
        <taxon>Chaetothyriales</taxon>
        <taxon>Herpotrichiellaceae</taxon>
        <taxon>Cladophialophora</taxon>
    </lineage>
</organism>
<gene>
    <name evidence="12" type="ORF">H2200_007840</name>
</gene>
<dbReference type="InterPro" id="IPR003439">
    <property type="entry name" value="ABC_transporter-like_ATP-bd"/>
</dbReference>
<evidence type="ECO:0000259" key="11">
    <source>
        <dbReference type="PROSITE" id="PS50929"/>
    </source>
</evidence>
<dbReference type="Gene3D" id="1.20.1560.10">
    <property type="entry name" value="ABC transporter type 1, transmembrane domain"/>
    <property type="match status" value="1"/>
</dbReference>
<dbReference type="PANTHER" id="PTHR43394">
    <property type="entry name" value="ATP-DEPENDENT PERMEASE MDL1, MITOCHONDRIAL"/>
    <property type="match status" value="1"/>
</dbReference>
<feature type="transmembrane region" description="Helical" evidence="9">
    <location>
        <begin position="257"/>
        <end position="275"/>
    </location>
</feature>
<keyword evidence="5" id="KW-0067">ATP-binding</keyword>
<dbReference type="GO" id="GO:0090374">
    <property type="term" value="P:oligopeptide export from mitochondrion"/>
    <property type="evidence" value="ECO:0007669"/>
    <property type="project" value="TreeGrafter"/>
</dbReference>
<reference evidence="12" key="1">
    <citation type="submission" date="2022-10" db="EMBL/GenBank/DDBJ databases">
        <title>Culturing micro-colonial fungi from biological soil crusts in the Mojave desert and describing Neophaeococcomyces mojavensis, and introducing the new genera and species Taxawa tesnikishii.</title>
        <authorList>
            <person name="Kurbessoian T."/>
            <person name="Stajich J.E."/>
        </authorList>
    </citation>
    <scope>NUCLEOTIDE SEQUENCE</scope>
    <source>
        <strain evidence="12">TK_41</strain>
    </source>
</reference>
<dbReference type="SUPFAM" id="SSF52540">
    <property type="entry name" value="P-loop containing nucleoside triphosphate hydrolases"/>
    <property type="match status" value="2"/>
</dbReference>
<dbReference type="FunFam" id="3.40.50.300:FF:000913">
    <property type="entry name" value="ABC multidrug transporter SitT"/>
    <property type="match status" value="1"/>
</dbReference>
<dbReference type="CDD" id="cd18577">
    <property type="entry name" value="ABC_6TM_Pgp_ABCB1_D1_like"/>
    <property type="match status" value="1"/>
</dbReference>
<comment type="similarity">
    <text evidence="2">Belongs to the ABC transporter superfamily. ABCB family. Multidrug resistance exporter (TC 3.A.1.201) subfamily.</text>
</comment>
<dbReference type="FunFam" id="1.20.1560.10:FF:000102">
    <property type="entry name" value="ABC multidrug transporter Mdr1"/>
    <property type="match status" value="1"/>
</dbReference>
<dbReference type="Proteomes" id="UP001172673">
    <property type="component" value="Unassembled WGS sequence"/>
</dbReference>
<evidence type="ECO:0000256" key="8">
    <source>
        <dbReference type="SAM" id="MobiDB-lite"/>
    </source>
</evidence>
<evidence type="ECO:0000313" key="12">
    <source>
        <dbReference type="EMBL" id="KAJ9607762.1"/>
    </source>
</evidence>
<evidence type="ECO:0000259" key="10">
    <source>
        <dbReference type="PROSITE" id="PS50893"/>
    </source>
</evidence>
<dbReference type="EMBL" id="JAPDRK010000011">
    <property type="protein sequence ID" value="KAJ9607762.1"/>
    <property type="molecule type" value="Genomic_DNA"/>
</dbReference>
<dbReference type="Pfam" id="PF00005">
    <property type="entry name" value="ABC_tran"/>
    <property type="match status" value="2"/>
</dbReference>
<dbReference type="InterPro" id="IPR027417">
    <property type="entry name" value="P-loop_NTPase"/>
</dbReference>
<dbReference type="InterPro" id="IPR017871">
    <property type="entry name" value="ABC_transporter-like_CS"/>
</dbReference>
<feature type="region of interest" description="Disordered" evidence="8">
    <location>
        <begin position="40"/>
        <end position="80"/>
    </location>
</feature>
<keyword evidence="3 9" id="KW-0812">Transmembrane</keyword>
<comment type="subcellular location">
    <subcellularLocation>
        <location evidence="1">Membrane</location>
        <topology evidence="1">Multi-pass membrane protein</topology>
    </subcellularLocation>
</comment>
<feature type="transmembrane region" description="Helical" evidence="9">
    <location>
        <begin position="128"/>
        <end position="151"/>
    </location>
</feature>
<keyword evidence="6 9" id="KW-1133">Transmembrane helix</keyword>
<keyword evidence="13" id="KW-1185">Reference proteome</keyword>
<evidence type="ECO:0000256" key="4">
    <source>
        <dbReference type="ARBA" id="ARBA00022741"/>
    </source>
</evidence>
<dbReference type="Pfam" id="PF00664">
    <property type="entry name" value="ABC_membrane"/>
    <property type="match status" value="2"/>
</dbReference>
<dbReference type="Gene3D" id="3.40.50.300">
    <property type="entry name" value="P-loop containing nucleotide triphosphate hydrolases"/>
    <property type="match status" value="2"/>
</dbReference>
<evidence type="ECO:0000256" key="2">
    <source>
        <dbReference type="ARBA" id="ARBA00007577"/>
    </source>
</evidence>
<dbReference type="CDD" id="cd03249">
    <property type="entry name" value="ABC_MTABC3_MDL1_MDL2"/>
    <property type="match status" value="2"/>
</dbReference>
<dbReference type="CDD" id="cd18578">
    <property type="entry name" value="ABC_6TM_Pgp_ABCB1_D2_like"/>
    <property type="match status" value="1"/>
</dbReference>
<dbReference type="GO" id="GO:0015421">
    <property type="term" value="F:ABC-type oligopeptide transporter activity"/>
    <property type="evidence" value="ECO:0007669"/>
    <property type="project" value="TreeGrafter"/>
</dbReference>
<name>A0AA38X6I2_9EURO</name>
<keyword evidence="4" id="KW-0547">Nucleotide-binding</keyword>